<dbReference type="PANTHER" id="PTHR24305">
    <property type="entry name" value="CYTOCHROME P450"/>
    <property type="match status" value="1"/>
</dbReference>
<protein>
    <submittedName>
        <fullName evidence="12">Cytochrome P450 monooxygenase pc-bph</fullName>
    </submittedName>
</protein>
<dbReference type="PANTHER" id="PTHR24305:SF29">
    <property type="entry name" value="BENZOATE-PARA-HYDROXYLASE"/>
    <property type="match status" value="1"/>
</dbReference>
<dbReference type="CDD" id="cd11061">
    <property type="entry name" value="CYP67-like"/>
    <property type="match status" value="1"/>
</dbReference>
<dbReference type="OMA" id="IYYLACT"/>
<dbReference type="PRINTS" id="PR00463">
    <property type="entry name" value="EP450I"/>
</dbReference>
<accession>A0A2H3E4U9</accession>
<sequence>MGSFIHSATMLHLSLEWCHADLLTVVASILVLVVLVHLVPYLVDSHGLRSYPGPLIAKFSDAWLGYVSYKGHRSEVVHDLHMSYGPFVRIAPNHVSVALPDAQTIIYGHGNGALKSSFYDAYKFSSSYNMFTTRDRQVHTRKRKIVSHTFSQKSVLELEPHVRHFVGQLLRQWDRLHDKALEGGLSGQEGEGWISREGRLWLDCFPWMNYLAFDIIGDLAFGAPFGMVKAAKDVAQVPADQRAVMDSYGQTGVKYAVKEIQAIKGADYTTAMMGVIPKWLRLLLKRTSFFRQGEEDSRAIFGMATMAVAKRMEVPTDRNDLLSKLQAGRDEQGVLIGREELTAEAFSFLIAGSDTTSISTCAIIYYLACTPNAQDKLHKELDEHLDSDVATAEQVKKLSYLQVCINEGLRLHCTVGMGLHRVAAEPGMVISGNYIPSGTVVSAPTYTIHRDPAVWGYDVEEYRPERWFECDSAAVSKAFTPFSVGPRACVGRNLAMLELQIIIASILKRFHFVLENPDEVLKVKEGLLRKPTGCRVGMKRREMF</sequence>
<keyword evidence="11" id="KW-0812">Transmembrane</keyword>
<dbReference type="GO" id="GO:0016705">
    <property type="term" value="F:oxidoreductase activity, acting on paired donors, with incorporation or reduction of molecular oxygen"/>
    <property type="evidence" value="ECO:0007669"/>
    <property type="project" value="InterPro"/>
</dbReference>
<dbReference type="InterPro" id="IPR050121">
    <property type="entry name" value="Cytochrome_P450_monoxygenase"/>
</dbReference>
<evidence type="ECO:0000256" key="7">
    <source>
        <dbReference type="ARBA" id="ARBA00023004"/>
    </source>
</evidence>
<dbReference type="InParanoid" id="A0A2H3E4U9"/>
<evidence type="ECO:0000256" key="5">
    <source>
        <dbReference type="ARBA" id="ARBA00022723"/>
    </source>
</evidence>
<evidence type="ECO:0000313" key="13">
    <source>
        <dbReference type="Proteomes" id="UP000217790"/>
    </source>
</evidence>
<dbReference type="Pfam" id="PF00067">
    <property type="entry name" value="p450"/>
    <property type="match status" value="1"/>
</dbReference>
<evidence type="ECO:0000256" key="1">
    <source>
        <dbReference type="ARBA" id="ARBA00001971"/>
    </source>
</evidence>
<dbReference type="GO" id="GO:0005506">
    <property type="term" value="F:iron ion binding"/>
    <property type="evidence" value="ECO:0007669"/>
    <property type="project" value="InterPro"/>
</dbReference>
<evidence type="ECO:0000313" key="12">
    <source>
        <dbReference type="EMBL" id="PBK98742.1"/>
    </source>
</evidence>
<keyword evidence="13" id="KW-1185">Reference proteome</keyword>
<dbReference type="InterPro" id="IPR002401">
    <property type="entry name" value="Cyt_P450_E_grp-I"/>
</dbReference>
<dbReference type="SUPFAM" id="SSF48264">
    <property type="entry name" value="Cytochrome P450"/>
    <property type="match status" value="1"/>
</dbReference>
<feature type="binding site" description="axial binding residue" evidence="9">
    <location>
        <position position="489"/>
    </location>
    <ligand>
        <name>heme</name>
        <dbReference type="ChEBI" id="CHEBI:30413"/>
    </ligand>
    <ligandPart>
        <name>Fe</name>
        <dbReference type="ChEBI" id="CHEBI:18248"/>
    </ligandPart>
</feature>
<dbReference type="InterPro" id="IPR017972">
    <property type="entry name" value="Cyt_P450_CS"/>
</dbReference>
<evidence type="ECO:0000256" key="10">
    <source>
        <dbReference type="RuleBase" id="RU000461"/>
    </source>
</evidence>
<dbReference type="AlphaFoldDB" id="A0A2H3E4U9"/>
<dbReference type="OrthoDB" id="1470350at2759"/>
<name>A0A2H3E4U9_ARMGA</name>
<dbReference type="Proteomes" id="UP000217790">
    <property type="component" value="Unassembled WGS sequence"/>
</dbReference>
<proteinExistence type="inferred from homology"/>
<dbReference type="InterPro" id="IPR036396">
    <property type="entry name" value="Cyt_P450_sf"/>
</dbReference>
<keyword evidence="11" id="KW-1133">Transmembrane helix</keyword>
<organism evidence="12 13">
    <name type="scientific">Armillaria gallica</name>
    <name type="common">Bulbous honey fungus</name>
    <name type="synonym">Armillaria bulbosa</name>
    <dbReference type="NCBI Taxonomy" id="47427"/>
    <lineage>
        <taxon>Eukaryota</taxon>
        <taxon>Fungi</taxon>
        <taxon>Dikarya</taxon>
        <taxon>Basidiomycota</taxon>
        <taxon>Agaricomycotina</taxon>
        <taxon>Agaricomycetes</taxon>
        <taxon>Agaricomycetidae</taxon>
        <taxon>Agaricales</taxon>
        <taxon>Marasmiineae</taxon>
        <taxon>Physalacriaceae</taxon>
        <taxon>Armillaria</taxon>
    </lineage>
</organism>
<evidence type="ECO:0000256" key="3">
    <source>
        <dbReference type="ARBA" id="ARBA00010617"/>
    </source>
</evidence>
<reference evidence="13" key="1">
    <citation type="journal article" date="2017" name="Nat. Ecol. Evol.">
        <title>Genome expansion and lineage-specific genetic innovations in the forest pathogenic fungi Armillaria.</title>
        <authorList>
            <person name="Sipos G."/>
            <person name="Prasanna A.N."/>
            <person name="Walter M.C."/>
            <person name="O'Connor E."/>
            <person name="Balint B."/>
            <person name="Krizsan K."/>
            <person name="Kiss B."/>
            <person name="Hess J."/>
            <person name="Varga T."/>
            <person name="Slot J."/>
            <person name="Riley R."/>
            <person name="Boka B."/>
            <person name="Rigling D."/>
            <person name="Barry K."/>
            <person name="Lee J."/>
            <person name="Mihaltcheva S."/>
            <person name="LaButti K."/>
            <person name="Lipzen A."/>
            <person name="Waldron R."/>
            <person name="Moloney N.M."/>
            <person name="Sperisen C."/>
            <person name="Kredics L."/>
            <person name="Vagvoelgyi C."/>
            <person name="Patrignani A."/>
            <person name="Fitzpatrick D."/>
            <person name="Nagy I."/>
            <person name="Doyle S."/>
            <person name="Anderson J.B."/>
            <person name="Grigoriev I.V."/>
            <person name="Gueldener U."/>
            <person name="Muensterkoetter M."/>
            <person name="Nagy L.G."/>
        </authorList>
    </citation>
    <scope>NUCLEOTIDE SEQUENCE [LARGE SCALE GENOMIC DNA]</scope>
    <source>
        <strain evidence="13">Ar21-2</strain>
    </source>
</reference>
<keyword evidence="7 9" id="KW-0408">Iron</keyword>
<dbReference type="PRINTS" id="PR00385">
    <property type="entry name" value="P450"/>
</dbReference>
<dbReference type="STRING" id="47427.A0A2H3E4U9"/>
<keyword evidence="8 10" id="KW-0503">Monooxygenase</keyword>
<dbReference type="InterPro" id="IPR001128">
    <property type="entry name" value="Cyt_P450"/>
</dbReference>
<dbReference type="GO" id="GO:0004497">
    <property type="term" value="F:monooxygenase activity"/>
    <property type="evidence" value="ECO:0007669"/>
    <property type="project" value="UniProtKB-KW"/>
</dbReference>
<keyword evidence="6 10" id="KW-0560">Oxidoreductase</keyword>
<gene>
    <name evidence="12" type="ORF">ARMGADRAFT_587978</name>
</gene>
<dbReference type="GO" id="GO:0020037">
    <property type="term" value="F:heme binding"/>
    <property type="evidence" value="ECO:0007669"/>
    <property type="project" value="InterPro"/>
</dbReference>
<keyword evidence="5 9" id="KW-0479">Metal-binding</keyword>
<dbReference type="Gene3D" id="1.10.630.10">
    <property type="entry name" value="Cytochrome P450"/>
    <property type="match status" value="1"/>
</dbReference>
<evidence type="ECO:0000256" key="8">
    <source>
        <dbReference type="ARBA" id="ARBA00023033"/>
    </source>
</evidence>
<keyword evidence="11" id="KW-0472">Membrane</keyword>
<keyword evidence="4 9" id="KW-0349">Heme</keyword>
<feature type="transmembrane region" description="Helical" evidence="11">
    <location>
        <begin position="20"/>
        <end position="43"/>
    </location>
</feature>
<evidence type="ECO:0000256" key="6">
    <source>
        <dbReference type="ARBA" id="ARBA00023002"/>
    </source>
</evidence>
<evidence type="ECO:0000256" key="9">
    <source>
        <dbReference type="PIRSR" id="PIRSR602401-1"/>
    </source>
</evidence>
<evidence type="ECO:0000256" key="4">
    <source>
        <dbReference type="ARBA" id="ARBA00022617"/>
    </source>
</evidence>
<comment type="pathway">
    <text evidence="2">Secondary metabolite biosynthesis.</text>
</comment>
<comment type="similarity">
    <text evidence="3 10">Belongs to the cytochrome P450 family.</text>
</comment>
<dbReference type="EMBL" id="KZ293648">
    <property type="protein sequence ID" value="PBK98742.1"/>
    <property type="molecule type" value="Genomic_DNA"/>
</dbReference>
<evidence type="ECO:0000256" key="11">
    <source>
        <dbReference type="SAM" id="Phobius"/>
    </source>
</evidence>
<comment type="cofactor">
    <cofactor evidence="1 9">
        <name>heme</name>
        <dbReference type="ChEBI" id="CHEBI:30413"/>
    </cofactor>
</comment>
<dbReference type="PROSITE" id="PS00086">
    <property type="entry name" value="CYTOCHROME_P450"/>
    <property type="match status" value="1"/>
</dbReference>
<evidence type="ECO:0000256" key="2">
    <source>
        <dbReference type="ARBA" id="ARBA00005179"/>
    </source>
</evidence>